<dbReference type="Gene3D" id="3.90.70.10">
    <property type="entry name" value="Cysteine proteinases"/>
    <property type="match status" value="2"/>
</dbReference>
<feature type="region of interest" description="Disordered" evidence="9">
    <location>
        <begin position="670"/>
        <end position="805"/>
    </location>
</feature>
<dbReference type="GO" id="GO:0006508">
    <property type="term" value="P:proteolysis"/>
    <property type="evidence" value="ECO:0007669"/>
    <property type="project" value="UniProtKB-KW"/>
</dbReference>
<comment type="catalytic activity">
    <reaction evidence="1 8">
        <text>Thiol-dependent hydrolysis of ester, thioester, amide, peptide and isopeptide bonds formed by the C-terminal Gly of ubiquitin (a 76-residue protein attached to proteins as an intracellular targeting signal).</text>
        <dbReference type="EC" id="3.4.19.12"/>
    </reaction>
</comment>
<dbReference type="EC" id="3.4.19.12" evidence="8"/>
<gene>
    <name evidence="11" type="primary">UBP13</name>
    <name evidence="11" type="ORF">AWJ20_3195</name>
</gene>
<dbReference type="Proteomes" id="UP000189580">
    <property type="component" value="Chromosome b"/>
</dbReference>
<dbReference type="GO" id="GO:0004843">
    <property type="term" value="F:cysteine-type deubiquitinase activity"/>
    <property type="evidence" value="ECO:0007669"/>
    <property type="project" value="UniProtKB-UniRule"/>
</dbReference>
<dbReference type="EMBL" id="CP014503">
    <property type="protein sequence ID" value="ANB15567.1"/>
    <property type="molecule type" value="Genomic_DNA"/>
</dbReference>
<evidence type="ECO:0000313" key="11">
    <source>
        <dbReference type="EMBL" id="ANB15567.1"/>
    </source>
</evidence>
<evidence type="ECO:0000256" key="4">
    <source>
        <dbReference type="ARBA" id="ARBA00022801"/>
    </source>
</evidence>
<dbReference type="SUPFAM" id="SSF54001">
    <property type="entry name" value="Cysteine proteinases"/>
    <property type="match status" value="1"/>
</dbReference>
<feature type="compositionally biased region" description="Low complexity" evidence="9">
    <location>
        <begin position="129"/>
        <end position="145"/>
    </location>
</feature>
<feature type="compositionally biased region" description="Low complexity" evidence="9">
    <location>
        <begin position="166"/>
        <end position="197"/>
    </location>
</feature>
<evidence type="ECO:0000256" key="9">
    <source>
        <dbReference type="SAM" id="MobiDB-lite"/>
    </source>
</evidence>
<dbReference type="GeneID" id="30035190"/>
<protein>
    <recommendedName>
        <fullName evidence="8">Ubiquitin carboxyl-terminal hydrolase</fullName>
        <ecNumber evidence="8">3.4.19.12</ecNumber>
    </recommendedName>
</protein>
<name>A0A161HN96_9ASCO</name>
<dbReference type="InterPro" id="IPR018200">
    <property type="entry name" value="USP_CS"/>
</dbReference>
<evidence type="ECO:0000259" key="10">
    <source>
        <dbReference type="PROSITE" id="PS50235"/>
    </source>
</evidence>
<feature type="domain" description="USP" evidence="10">
    <location>
        <begin position="20"/>
        <end position="590"/>
    </location>
</feature>
<dbReference type="InterPro" id="IPR050164">
    <property type="entry name" value="Peptidase_C19"/>
</dbReference>
<organism evidence="11 12">
    <name type="scientific">Sugiyamaella lignohabitans</name>
    <dbReference type="NCBI Taxonomy" id="796027"/>
    <lineage>
        <taxon>Eukaryota</taxon>
        <taxon>Fungi</taxon>
        <taxon>Dikarya</taxon>
        <taxon>Ascomycota</taxon>
        <taxon>Saccharomycotina</taxon>
        <taxon>Dipodascomycetes</taxon>
        <taxon>Dipodascales</taxon>
        <taxon>Trichomonascaceae</taxon>
        <taxon>Sugiyamaella</taxon>
    </lineage>
</organism>
<sequence length="805" mass="86517">MTVESPVDYDSLGDGSAKIFGMENFGNTCYCNSILQCLYYSKAFREKILAFPPSNLGDSPHSRNKRTSVVGLNPHPFAVDPAAALNQSGLNAQELAALQTTLAQSAASGVTASTIHNSVSLPTHIDSPTAAHNSATSNTNGSNNNGSGGKSVTRRMSLFGRKDSHSSNTSSTNVSHSLDSHHNSSGNNGFFSGSGPSIAGSPGPASFINATNSSTMFNGQSLDTSASKKPPYEGLNGVQLGSRFPGQNIPVVGYTEDPFATPETRKRAALIKGPIINMDLSMSNDYSMDESLFTSLKDLFESMSENSSRIGVVSPSKLIEVLKRENELFRSSMHQDAHEFFNFLLNEVIESVDRVAPKVAAAEANGIVTNGNGNGTNKGHSVSSQSSAISSTSRWVHELFEGLLTSETKCLTCETVSRRDEQFLDLSIDLERNTSITACLRQFSASEMLCERNKFHCDTCGGLQEAEKRMKVKKLPKILALHLKRFKFTEDMQRNVKLFHRVLYPKHFRLFNTTFDAEDPDKLYELCAVVVHIGGGPYHGHYVSVVKTEHMGWLLFDDEMVESVDPNYVFNFFGDNKGMATAYVLFYQEISPSDMEKENLYANDDFTGAAHGSGVYGTAAPNTAASTVAPTANPSLIDVVNTNGTNTNGNVSTTAIAEDDERIDPIQSIHPGIRSAAGRTPSTSSLPATTSASPRAIPQQQLFRTNTTTAAGKENDPSLMSIKEDAGPVPAMPQTRSASVSTAASVSSSAPSTSPGGFKLRTSSFGRKMSKKRKDGEDVSANTSQPSTSPTSTRSRGLSFSFGKK</sequence>
<feature type="compositionally biased region" description="Low complexity" evidence="9">
    <location>
        <begin position="737"/>
        <end position="755"/>
    </location>
</feature>
<dbReference type="PROSITE" id="PS50235">
    <property type="entry name" value="USP_3"/>
    <property type="match status" value="1"/>
</dbReference>
<feature type="compositionally biased region" description="Low complexity" evidence="9">
    <location>
        <begin position="679"/>
        <end position="696"/>
    </location>
</feature>
<comment type="subunit">
    <text evidence="7">Interacts with creA, creC and qutD.</text>
</comment>
<dbReference type="InterPro" id="IPR038765">
    <property type="entry name" value="Papain-like_cys_pep_sf"/>
</dbReference>
<dbReference type="InterPro" id="IPR028889">
    <property type="entry name" value="USP"/>
</dbReference>
<accession>A0A161HN96</accession>
<evidence type="ECO:0000313" key="12">
    <source>
        <dbReference type="Proteomes" id="UP000189580"/>
    </source>
</evidence>
<evidence type="ECO:0000256" key="3">
    <source>
        <dbReference type="ARBA" id="ARBA00022670"/>
    </source>
</evidence>
<dbReference type="InterPro" id="IPR001394">
    <property type="entry name" value="Peptidase_C19_UCH"/>
</dbReference>
<feature type="compositionally biased region" description="Low complexity" evidence="9">
    <location>
        <begin position="783"/>
        <end position="796"/>
    </location>
</feature>
<feature type="compositionally biased region" description="Polar residues" evidence="9">
    <location>
        <begin position="698"/>
        <end position="710"/>
    </location>
</feature>
<dbReference type="RefSeq" id="XP_018738044.1">
    <property type="nucleotide sequence ID" value="XM_018880201.1"/>
</dbReference>
<comment type="function">
    <text evidence="6">Ubiquitin thioesterase component of the regulatory network controlling carbon source utilization through ubiquitination and deubiquitination involving creA, creB, creC, creD and acrB. Deubiquitinates the creA catabolic repressor and the quinate permease qutD. Also plays a role in response to carbon starvation and the control of extracellular proteases activity.</text>
</comment>
<reference evidence="11 12" key="1">
    <citation type="submission" date="2016-02" db="EMBL/GenBank/DDBJ databases">
        <title>Complete genome sequence and transcriptome regulation of the pentose utilising yeast Sugiyamaella lignohabitans.</title>
        <authorList>
            <person name="Bellasio M."/>
            <person name="Peymann A."/>
            <person name="Valli M."/>
            <person name="Sipitzky M."/>
            <person name="Graf A."/>
            <person name="Sauer M."/>
            <person name="Marx H."/>
            <person name="Mattanovich D."/>
        </authorList>
    </citation>
    <scope>NUCLEOTIDE SEQUENCE [LARGE SCALE GENOMIC DNA]</scope>
    <source>
        <strain evidence="11 12">CBS 10342</strain>
    </source>
</reference>
<dbReference type="GO" id="GO:0005829">
    <property type="term" value="C:cytosol"/>
    <property type="evidence" value="ECO:0007669"/>
    <property type="project" value="TreeGrafter"/>
</dbReference>
<feature type="region of interest" description="Disordered" evidence="9">
    <location>
        <begin position="121"/>
        <end position="197"/>
    </location>
</feature>
<dbReference type="PROSITE" id="PS00973">
    <property type="entry name" value="USP_2"/>
    <property type="match status" value="1"/>
</dbReference>
<dbReference type="PROSITE" id="PS00972">
    <property type="entry name" value="USP_1"/>
    <property type="match status" value="1"/>
</dbReference>
<comment type="similarity">
    <text evidence="2 8">Belongs to the peptidase C19 family.</text>
</comment>
<keyword evidence="12" id="KW-1185">Reference proteome</keyword>
<evidence type="ECO:0000256" key="2">
    <source>
        <dbReference type="ARBA" id="ARBA00009085"/>
    </source>
</evidence>
<keyword evidence="8" id="KW-0833">Ubl conjugation pathway</keyword>
<dbReference type="OrthoDB" id="27652at2759"/>
<dbReference type="GO" id="GO:0005634">
    <property type="term" value="C:nucleus"/>
    <property type="evidence" value="ECO:0007669"/>
    <property type="project" value="TreeGrafter"/>
</dbReference>
<keyword evidence="4 8" id="KW-0378">Hydrolase</keyword>
<keyword evidence="3 8" id="KW-0645">Protease</keyword>
<dbReference type="Pfam" id="PF00443">
    <property type="entry name" value="UCH"/>
    <property type="match status" value="1"/>
</dbReference>
<dbReference type="PANTHER" id="PTHR24006">
    <property type="entry name" value="UBIQUITIN CARBOXYL-TERMINAL HYDROLASE"/>
    <property type="match status" value="1"/>
</dbReference>
<dbReference type="KEGG" id="slb:AWJ20_3195"/>
<dbReference type="CDD" id="cd02663">
    <property type="entry name" value="Peptidase_C19G"/>
    <property type="match status" value="1"/>
</dbReference>
<evidence type="ECO:0000256" key="1">
    <source>
        <dbReference type="ARBA" id="ARBA00000707"/>
    </source>
</evidence>
<proteinExistence type="inferred from homology"/>
<evidence type="ECO:0000256" key="7">
    <source>
        <dbReference type="ARBA" id="ARBA00038752"/>
    </source>
</evidence>
<dbReference type="GO" id="GO:0016579">
    <property type="term" value="P:protein deubiquitination"/>
    <property type="evidence" value="ECO:0007669"/>
    <property type="project" value="InterPro"/>
</dbReference>
<dbReference type="PANTHER" id="PTHR24006:SF733">
    <property type="entry name" value="RE52890P"/>
    <property type="match status" value="1"/>
</dbReference>
<dbReference type="FunFam" id="3.90.70.10:FF:000075">
    <property type="entry name" value="Ubiquitin carboxyl-terminal hydrolase creB"/>
    <property type="match status" value="1"/>
</dbReference>
<evidence type="ECO:0000256" key="6">
    <source>
        <dbReference type="ARBA" id="ARBA00037075"/>
    </source>
</evidence>
<keyword evidence="5 8" id="KW-0788">Thiol protease</keyword>
<dbReference type="AlphaFoldDB" id="A0A161HN96"/>
<evidence type="ECO:0000256" key="5">
    <source>
        <dbReference type="ARBA" id="ARBA00022807"/>
    </source>
</evidence>
<evidence type="ECO:0000256" key="8">
    <source>
        <dbReference type="RuleBase" id="RU366025"/>
    </source>
</evidence>